<gene>
    <name evidence="2" type="ORF">FZC83_21570</name>
</gene>
<evidence type="ECO:0000313" key="2">
    <source>
        <dbReference type="EMBL" id="TYS48263.1"/>
    </source>
</evidence>
<protein>
    <submittedName>
        <fullName evidence="2">ParA family protein</fullName>
    </submittedName>
</protein>
<dbReference type="SUPFAM" id="SSF52540">
    <property type="entry name" value="P-loop containing nucleoside triphosphate hydrolases"/>
    <property type="match status" value="1"/>
</dbReference>
<dbReference type="RefSeq" id="WP_048014314.1">
    <property type="nucleotide sequence ID" value="NZ_JBDOCU010000024.1"/>
</dbReference>
<dbReference type="AlphaFoldDB" id="A0A5D4R9X2"/>
<sequence>MAKTITFGIQKGGSSKTTTSGIISYLLARDGYKVLAVDMDSQGNLTDLLTQKDLTFFEGKTILDAFKEDDARKYIYNVSENLDLLPADDFLATLAKFIYREYERKQKMDGNFLLRETLKQVKDEYDFIIVDTPPSLAEPMINAICASDEVVVLCESSKWAFTAIERFLETAIHAQMNYNPDLRITGILRNLIDSRRTDSKAFADLIESQYSDLVFSHLVKRKASTGRISLNGFDNNPELDAALEEYLPFYEELKQRVGIN</sequence>
<name>A0A5D4R9X2_9BACI</name>
<dbReference type="PANTHER" id="PTHR13696:SF52">
    <property type="entry name" value="PARA FAMILY PROTEIN CT_582"/>
    <property type="match status" value="1"/>
</dbReference>
<dbReference type="Gene3D" id="3.40.50.300">
    <property type="entry name" value="P-loop containing nucleotide triphosphate hydrolases"/>
    <property type="match status" value="1"/>
</dbReference>
<proteinExistence type="predicted"/>
<dbReference type="EMBL" id="VTEQ01000010">
    <property type="protein sequence ID" value="TYS48263.1"/>
    <property type="molecule type" value="Genomic_DNA"/>
</dbReference>
<dbReference type="Pfam" id="PF13614">
    <property type="entry name" value="AAA_31"/>
    <property type="match status" value="1"/>
</dbReference>
<dbReference type="CDD" id="cd02042">
    <property type="entry name" value="ParAB_family"/>
    <property type="match status" value="1"/>
</dbReference>
<feature type="domain" description="AAA" evidence="1">
    <location>
        <begin position="3"/>
        <end position="184"/>
    </location>
</feature>
<reference evidence="2 3" key="1">
    <citation type="submission" date="2019-08" db="EMBL/GenBank/DDBJ databases">
        <title>Bacillus genomes from the desert of Cuatro Cienegas, Coahuila.</title>
        <authorList>
            <person name="Olmedo-Alvarez G."/>
        </authorList>
    </citation>
    <scope>NUCLEOTIDE SEQUENCE [LARGE SCALE GENOMIC DNA]</scope>
    <source>
        <strain evidence="2 3">CH108_3D</strain>
    </source>
</reference>
<evidence type="ECO:0000313" key="3">
    <source>
        <dbReference type="Proteomes" id="UP000322997"/>
    </source>
</evidence>
<dbReference type="InterPro" id="IPR025669">
    <property type="entry name" value="AAA_dom"/>
</dbReference>
<evidence type="ECO:0000259" key="1">
    <source>
        <dbReference type="Pfam" id="PF13614"/>
    </source>
</evidence>
<accession>A0A5D4R9X2</accession>
<dbReference type="Proteomes" id="UP000322997">
    <property type="component" value="Unassembled WGS sequence"/>
</dbReference>
<organism evidence="2 3">
    <name type="scientific">Rossellomorea marisflavi</name>
    <dbReference type="NCBI Taxonomy" id="189381"/>
    <lineage>
        <taxon>Bacteria</taxon>
        <taxon>Bacillati</taxon>
        <taxon>Bacillota</taxon>
        <taxon>Bacilli</taxon>
        <taxon>Bacillales</taxon>
        <taxon>Bacillaceae</taxon>
        <taxon>Rossellomorea</taxon>
    </lineage>
</organism>
<comment type="caution">
    <text evidence="2">The sequence shown here is derived from an EMBL/GenBank/DDBJ whole genome shotgun (WGS) entry which is preliminary data.</text>
</comment>
<dbReference type="InterPro" id="IPR050678">
    <property type="entry name" value="DNA_Partitioning_ATPase"/>
</dbReference>
<dbReference type="PANTHER" id="PTHR13696">
    <property type="entry name" value="P-LOOP CONTAINING NUCLEOSIDE TRIPHOSPHATE HYDROLASE"/>
    <property type="match status" value="1"/>
</dbReference>
<dbReference type="InterPro" id="IPR027417">
    <property type="entry name" value="P-loop_NTPase"/>
</dbReference>